<organism evidence="1 2">
    <name type="scientific">Riccia fluitans</name>
    <dbReference type="NCBI Taxonomy" id="41844"/>
    <lineage>
        <taxon>Eukaryota</taxon>
        <taxon>Viridiplantae</taxon>
        <taxon>Streptophyta</taxon>
        <taxon>Embryophyta</taxon>
        <taxon>Marchantiophyta</taxon>
        <taxon>Marchantiopsida</taxon>
        <taxon>Marchantiidae</taxon>
        <taxon>Marchantiales</taxon>
        <taxon>Ricciaceae</taxon>
        <taxon>Riccia</taxon>
    </lineage>
</organism>
<keyword evidence="2" id="KW-1185">Reference proteome</keyword>
<comment type="caution">
    <text evidence="1">The sequence shown here is derived from an EMBL/GenBank/DDBJ whole genome shotgun (WGS) entry which is preliminary data.</text>
</comment>
<gene>
    <name evidence="1" type="ORF">R1flu_008289</name>
</gene>
<evidence type="ECO:0000313" key="1">
    <source>
        <dbReference type="EMBL" id="KAL2624044.1"/>
    </source>
</evidence>
<sequence>MTNAKTLVHINGAFTPSFMLQCGVRQGCPLAPMLYALNTIPLMGLLKQAQTQRDFRPIFHDNRVLSDYSFCANDAGVYVDLHEDIVLILLDVLRMFQEETQATRYLGVPIGNKVPNRLKWDTCIQNIAAKLHILIDSTLAFEARVILLRHVFTAMPVFYISVLLLSQQVWKEIVRLFKEFLWGFSPEGRPKLSLVAWRKICLPTTFGGLGIADLPKQSRAFLIKLMGQYLSRQDLTP</sequence>
<accession>A0ABD1YBA3</accession>
<evidence type="ECO:0008006" key="3">
    <source>
        <dbReference type="Google" id="ProtNLM"/>
    </source>
</evidence>
<dbReference type="EMBL" id="JBHFFA010000005">
    <property type="protein sequence ID" value="KAL2624044.1"/>
    <property type="molecule type" value="Genomic_DNA"/>
</dbReference>
<dbReference type="PANTHER" id="PTHR33116:SF78">
    <property type="entry name" value="OS12G0587133 PROTEIN"/>
    <property type="match status" value="1"/>
</dbReference>
<evidence type="ECO:0000313" key="2">
    <source>
        <dbReference type="Proteomes" id="UP001605036"/>
    </source>
</evidence>
<reference evidence="1 2" key="1">
    <citation type="submission" date="2024-09" db="EMBL/GenBank/DDBJ databases">
        <title>Chromosome-scale assembly of Riccia fluitans.</title>
        <authorList>
            <person name="Paukszto L."/>
            <person name="Sawicki J."/>
            <person name="Karawczyk K."/>
            <person name="Piernik-Szablinska J."/>
            <person name="Szczecinska M."/>
            <person name="Mazdziarz M."/>
        </authorList>
    </citation>
    <scope>NUCLEOTIDE SEQUENCE [LARGE SCALE GENOMIC DNA]</scope>
    <source>
        <strain evidence="1">Rf_01</strain>
        <tissue evidence="1">Aerial parts of the thallus</tissue>
    </source>
</reference>
<dbReference type="AlphaFoldDB" id="A0ABD1YBA3"/>
<name>A0ABD1YBA3_9MARC</name>
<proteinExistence type="predicted"/>
<dbReference type="PANTHER" id="PTHR33116">
    <property type="entry name" value="REVERSE TRANSCRIPTASE ZINC-BINDING DOMAIN-CONTAINING PROTEIN-RELATED-RELATED"/>
    <property type="match status" value="1"/>
</dbReference>
<dbReference type="Proteomes" id="UP001605036">
    <property type="component" value="Unassembled WGS sequence"/>
</dbReference>
<protein>
    <recommendedName>
        <fullName evidence="3">Reverse transcriptase domain-containing protein</fullName>
    </recommendedName>
</protein>